<evidence type="ECO:0000313" key="3">
    <source>
        <dbReference type="Proteomes" id="UP000887159"/>
    </source>
</evidence>
<proteinExistence type="predicted"/>
<evidence type="ECO:0000313" key="2">
    <source>
        <dbReference type="EMBL" id="GFY23728.1"/>
    </source>
</evidence>
<reference evidence="2" key="1">
    <citation type="submission" date="2020-08" db="EMBL/GenBank/DDBJ databases">
        <title>Multicomponent nature underlies the extraordinary mechanical properties of spider dragline silk.</title>
        <authorList>
            <person name="Kono N."/>
            <person name="Nakamura H."/>
            <person name="Mori M."/>
            <person name="Yoshida Y."/>
            <person name="Ohtoshi R."/>
            <person name="Malay A.D."/>
            <person name="Moran D.A.P."/>
            <person name="Tomita M."/>
            <person name="Numata K."/>
            <person name="Arakawa K."/>
        </authorList>
    </citation>
    <scope>NUCLEOTIDE SEQUENCE</scope>
</reference>
<protein>
    <submittedName>
        <fullName evidence="2">Transposable element Tc1 transposase</fullName>
    </submittedName>
</protein>
<dbReference type="EMBL" id="BMAU01021366">
    <property type="protein sequence ID" value="GFY23728.1"/>
    <property type="molecule type" value="Genomic_DNA"/>
</dbReference>
<comment type="caution">
    <text evidence="2">The sequence shown here is derived from an EMBL/GenBank/DDBJ whole genome shotgun (WGS) entry which is preliminary data.</text>
</comment>
<dbReference type="AlphaFoldDB" id="A0A8X6VWF8"/>
<keyword evidence="3" id="KW-1185">Reference proteome</keyword>
<name>A0A8X6VWF8_TRICX</name>
<organism evidence="2 3">
    <name type="scientific">Trichonephila clavipes</name>
    <name type="common">Golden silk orbweaver</name>
    <name type="synonym">Nephila clavipes</name>
    <dbReference type="NCBI Taxonomy" id="2585209"/>
    <lineage>
        <taxon>Eukaryota</taxon>
        <taxon>Metazoa</taxon>
        <taxon>Ecdysozoa</taxon>
        <taxon>Arthropoda</taxon>
        <taxon>Chelicerata</taxon>
        <taxon>Arachnida</taxon>
        <taxon>Araneae</taxon>
        <taxon>Araneomorphae</taxon>
        <taxon>Entelegynae</taxon>
        <taxon>Araneoidea</taxon>
        <taxon>Nephilidae</taxon>
        <taxon>Trichonephila</taxon>
    </lineage>
</organism>
<accession>A0A8X6VWF8</accession>
<comment type="subcellular location">
    <subcellularLocation>
        <location evidence="1">Nucleus</location>
    </subcellularLocation>
</comment>
<evidence type="ECO:0000256" key="1">
    <source>
        <dbReference type="ARBA" id="ARBA00004123"/>
    </source>
</evidence>
<dbReference type="Proteomes" id="UP000887159">
    <property type="component" value="Unassembled WGS sequence"/>
</dbReference>
<dbReference type="InterPro" id="IPR009057">
    <property type="entry name" value="Homeodomain-like_sf"/>
</dbReference>
<gene>
    <name evidence="2" type="primary">X975_02147</name>
    <name evidence="2" type="ORF">TNCV_1630101</name>
</gene>
<dbReference type="SUPFAM" id="SSF46689">
    <property type="entry name" value="Homeodomain-like"/>
    <property type="match status" value="1"/>
</dbReference>
<sequence>MPPRRNKEKFQQLTEFERGKIIDLCEGGFSYRAIRARGQWNSSTVMRVWKQWINEHRTIRKTGSGRRKLMSACDDRYLLRMAVSERTASSRQLVARWSTATGVLMLASSMRRRLLHR</sequence>
<dbReference type="GO" id="GO:0005634">
    <property type="term" value="C:nucleus"/>
    <property type="evidence" value="ECO:0007669"/>
    <property type="project" value="UniProtKB-SubCell"/>
</dbReference>